<evidence type="ECO:0000313" key="2">
    <source>
        <dbReference type="EMBL" id="MVT27288.1"/>
    </source>
</evidence>
<reference evidence="2 3" key="1">
    <citation type="submission" date="2019-12" db="EMBL/GenBank/DDBJ databases">
        <title>Nesterenkonia muleiensis sp. nov., a novel actinobacterium isolated from sap of Populus euphratica.</title>
        <authorList>
            <person name="Wang R."/>
        </authorList>
    </citation>
    <scope>NUCLEOTIDE SEQUENCE [LARGE SCALE GENOMIC DNA]</scope>
    <source>
        <strain evidence="2 3">F10</strain>
    </source>
</reference>
<name>A0A7K1ULC8_9MICC</name>
<sequence length="77" mass="8051">MLVAIIGGAAILSILGAVLRFIMNPIGSIIGMVRIGAFLFGAGAWLAYYMLDGREAAEVLPLAAIATIVWVGTLIFD</sequence>
<keyword evidence="3" id="KW-1185">Reference proteome</keyword>
<evidence type="ECO:0000256" key="1">
    <source>
        <dbReference type="SAM" id="Phobius"/>
    </source>
</evidence>
<protein>
    <submittedName>
        <fullName evidence="2">Uncharacterized protein</fullName>
    </submittedName>
</protein>
<keyword evidence="1" id="KW-0812">Transmembrane</keyword>
<keyword evidence="1" id="KW-1133">Transmembrane helix</keyword>
<dbReference type="RefSeq" id="WP_157325105.1">
    <property type="nucleotide sequence ID" value="NZ_BMFX01000004.1"/>
</dbReference>
<proteinExistence type="predicted"/>
<comment type="caution">
    <text evidence="2">The sequence shown here is derived from an EMBL/GenBank/DDBJ whole genome shotgun (WGS) entry which is preliminary data.</text>
</comment>
<evidence type="ECO:0000313" key="3">
    <source>
        <dbReference type="Proteomes" id="UP000460157"/>
    </source>
</evidence>
<accession>A0A7K1ULC8</accession>
<feature type="transmembrane region" description="Helical" evidence="1">
    <location>
        <begin position="26"/>
        <end position="47"/>
    </location>
</feature>
<gene>
    <name evidence="2" type="ORF">GNZ21_13170</name>
</gene>
<feature type="transmembrane region" description="Helical" evidence="1">
    <location>
        <begin position="59"/>
        <end position="76"/>
    </location>
</feature>
<dbReference type="EMBL" id="WRPM01000096">
    <property type="protein sequence ID" value="MVT27288.1"/>
    <property type="molecule type" value="Genomic_DNA"/>
</dbReference>
<dbReference type="Proteomes" id="UP000460157">
    <property type="component" value="Unassembled WGS sequence"/>
</dbReference>
<dbReference type="AlphaFoldDB" id="A0A7K1ULC8"/>
<organism evidence="2 3">
    <name type="scientific">Nesterenkonia alkaliphila</name>
    <dbReference type="NCBI Taxonomy" id="1463631"/>
    <lineage>
        <taxon>Bacteria</taxon>
        <taxon>Bacillati</taxon>
        <taxon>Actinomycetota</taxon>
        <taxon>Actinomycetes</taxon>
        <taxon>Micrococcales</taxon>
        <taxon>Micrococcaceae</taxon>
        <taxon>Nesterenkonia</taxon>
    </lineage>
</organism>
<keyword evidence="1" id="KW-0472">Membrane</keyword>